<gene>
    <name evidence="1" type="ORF">ANE_LOCUS13921</name>
</gene>
<evidence type="ECO:0000313" key="1">
    <source>
        <dbReference type="EMBL" id="VVB03477.1"/>
    </source>
</evidence>
<dbReference type="EMBL" id="CABITT030000004">
    <property type="protein sequence ID" value="VVB03477.1"/>
    <property type="molecule type" value="Genomic_DNA"/>
</dbReference>
<dbReference type="Proteomes" id="UP000489600">
    <property type="component" value="Unassembled WGS sequence"/>
</dbReference>
<comment type="caution">
    <text evidence="1">The sequence shown here is derived from an EMBL/GenBank/DDBJ whole genome shotgun (WGS) entry which is preliminary data.</text>
</comment>
<dbReference type="AlphaFoldDB" id="A0A565BPC1"/>
<reference evidence="1" key="1">
    <citation type="submission" date="2019-07" db="EMBL/GenBank/DDBJ databases">
        <authorList>
            <person name="Dittberner H."/>
        </authorList>
    </citation>
    <scope>NUCLEOTIDE SEQUENCE [LARGE SCALE GENOMIC DNA]</scope>
</reference>
<evidence type="ECO:0000313" key="2">
    <source>
        <dbReference type="Proteomes" id="UP000489600"/>
    </source>
</evidence>
<protein>
    <submittedName>
        <fullName evidence="1">Uncharacterized protein</fullName>
    </submittedName>
</protein>
<organism evidence="1 2">
    <name type="scientific">Arabis nemorensis</name>
    <dbReference type="NCBI Taxonomy" id="586526"/>
    <lineage>
        <taxon>Eukaryota</taxon>
        <taxon>Viridiplantae</taxon>
        <taxon>Streptophyta</taxon>
        <taxon>Embryophyta</taxon>
        <taxon>Tracheophyta</taxon>
        <taxon>Spermatophyta</taxon>
        <taxon>Magnoliopsida</taxon>
        <taxon>eudicotyledons</taxon>
        <taxon>Gunneridae</taxon>
        <taxon>Pentapetalae</taxon>
        <taxon>rosids</taxon>
        <taxon>malvids</taxon>
        <taxon>Brassicales</taxon>
        <taxon>Brassicaceae</taxon>
        <taxon>Arabideae</taxon>
        <taxon>Arabis</taxon>
    </lineage>
</organism>
<accession>A0A565BPC1</accession>
<keyword evidence="2" id="KW-1185">Reference proteome</keyword>
<sequence>MINEVWSTYFPSSVAFFDPPGSSNHSPCVINLGFDVPSTKKPFKFYRHVMTHPDYLLLLDEAWSMPGLFGTAQFILSKKMVSAKNCLKLLNRRHYSNIQQRVKASFSALQAIQAQLLLTPSQHLTDQESEARRIYTIYSNAEEQFFHQRSRIQWLSEGDSNTSFFHKSILANRL</sequence>
<proteinExistence type="predicted"/>
<name>A0A565BPC1_9BRAS</name>
<dbReference type="OrthoDB" id="1113587at2759"/>